<evidence type="ECO:0000313" key="1">
    <source>
        <dbReference type="EMBL" id="CAK61758.1"/>
    </source>
</evidence>
<dbReference type="InParanoid" id="A0BT91"/>
<evidence type="ECO:0000313" key="2">
    <source>
        <dbReference type="Proteomes" id="UP000000600"/>
    </source>
</evidence>
<dbReference type="EMBL" id="CT868015">
    <property type="protein sequence ID" value="CAK61758.1"/>
    <property type="molecule type" value="Genomic_DNA"/>
</dbReference>
<evidence type="ECO:0008006" key="3">
    <source>
        <dbReference type="Google" id="ProtNLM"/>
    </source>
</evidence>
<reference evidence="1 2" key="1">
    <citation type="journal article" date="2006" name="Nature">
        <title>Global trends of whole-genome duplications revealed by the ciliate Paramecium tetraurelia.</title>
        <authorList>
            <consortium name="Genoscope"/>
            <person name="Aury J.-M."/>
            <person name="Jaillon O."/>
            <person name="Duret L."/>
            <person name="Noel B."/>
            <person name="Jubin C."/>
            <person name="Porcel B.M."/>
            <person name="Segurens B."/>
            <person name="Daubin V."/>
            <person name="Anthouard V."/>
            <person name="Aiach N."/>
            <person name="Arnaiz O."/>
            <person name="Billaut A."/>
            <person name="Beisson J."/>
            <person name="Blanc I."/>
            <person name="Bouhouche K."/>
            <person name="Camara F."/>
            <person name="Duharcourt S."/>
            <person name="Guigo R."/>
            <person name="Gogendeau D."/>
            <person name="Katinka M."/>
            <person name="Keller A.-M."/>
            <person name="Kissmehl R."/>
            <person name="Klotz C."/>
            <person name="Koll F."/>
            <person name="Le Moue A."/>
            <person name="Lepere C."/>
            <person name="Malinsky S."/>
            <person name="Nowacki M."/>
            <person name="Nowak J.K."/>
            <person name="Plattner H."/>
            <person name="Poulain J."/>
            <person name="Ruiz F."/>
            <person name="Serrano V."/>
            <person name="Zagulski M."/>
            <person name="Dessen P."/>
            <person name="Betermier M."/>
            <person name="Weissenbach J."/>
            <person name="Scarpelli C."/>
            <person name="Schachter V."/>
            <person name="Sperling L."/>
            <person name="Meyer E."/>
            <person name="Cohen J."/>
            <person name="Wincker P."/>
        </authorList>
    </citation>
    <scope>NUCLEOTIDE SEQUENCE [LARGE SCALE GENOMIC DNA]</scope>
    <source>
        <strain evidence="1 2">Stock d4-2</strain>
    </source>
</reference>
<accession>A0BT91</accession>
<name>A0BT91_PARTE</name>
<sequence>MQNQWRIYICCQFQQLYVAQFGQRKFFKAAFGFYYYKIWETANKCSILQNSICKIFKHLVTENKSNLLTSTFTFIFKVAEKISKLKMLQINFQHSLQSNHNNQQTHLIKSSVNEAYQEKKKLVSHILVAQYSQSKECMNVKYKVFQKHLKISPQL</sequence>
<protein>
    <recommendedName>
        <fullName evidence="3">Transmembrane protein</fullName>
    </recommendedName>
</protein>
<keyword evidence="2" id="KW-1185">Reference proteome</keyword>
<organism evidence="1 2">
    <name type="scientific">Paramecium tetraurelia</name>
    <dbReference type="NCBI Taxonomy" id="5888"/>
    <lineage>
        <taxon>Eukaryota</taxon>
        <taxon>Sar</taxon>
        <taxon>Alveolata</taxon>
        <taxon>Ciliophora</taxon>
        <taxon>Intramacronucleata</taxon>
        <taxon>Oligohymenophorea</taxon>
        <taxon>Peniculida</taxon>
        <taxon>Parameciidae</taxon>
        <taxon>Paramecium</taxon>
    </lineage>
</organism>
<dbReference type="GeneID" id="5014940"/>
<dbReference type="AlphaFoldDB" id="A0BT91"/>
<gene>
    <name evidence="1" type="ORF">GSPATT00031990001</name>
</gene>
<dbReference type="RefSeq" id="XP_001429156.1">
    <property type="nucleotide sequence ID" value="XM_001429119.1"/>
</dbReference>
<dbReference type="KEGG" id="ptm:GSPATT00031990001"/>
<proteinExistence type="predicted"/>
<dbReference type="Proteomes" id="UP000000600">
    <property type="component" value="Unassembled WGS sequence"/>
</dbReference>
<dbReference type="HOGENOM" id="CLU_1698920_0_0_1"/>